<organism evidence="4 5">
    <name type="scientific">Spongiactinospora gelatinilytica</name>
    <dbReference type="NCBI Taxonomy" id="2666298"/>
    <lineage>
        <taxon>Bacteria</taxon>
        <taxon>Bacillati</taxon>
        <taxon>Actinomycetota</taxon>
        <taxon>Actinomycetes</taxon>
        <taxon>Streptosporangiales</taxon>
        <taxon>Streptosporangiaceae</taxon>
        <taxon>Spongiactinospora</taxon>
    </lineage>
</organism>
<accession>A0A2W2ELH0</accession>
<keyword evidence="1" id="KW-0479">Metal-binding</keyword>
<name>A0A2W2ELH0_9ACTN</name>
<dbReference type="GO" id="GO:0016791">
    <property type="term" value="F:phosphatase activity"/>
    <property type="evidence" value="ECO:0007669"/>
    <property type="project" value="TreeGrafter"/>
</dbReference>
<keyword evidence="2" id="KW-0378">Hydrolase</keyword>
<evidence type="ECO:0000256" key="2">
    <source>
        <dbReference type="ARBA" id="ARBA00022801"/>
    </source>
</evidence>
<dbReference type="AlphaFoldDB" id="A0A2W2ELH0"/>
<dbReference type="Pfam" id="PF00702">
    <property type="entry name" value="Hydrolase"/>
    <property type="match status" value="1"/>
</dbReference>
<dbReference type="GO" id="GO:0046872">
    <property type="term" value="F:metal ion binding"/>
    <property type="evidence" value="ECO:0007669"/>
    <property type="project" value="UniProtKB-KW"/>
</dbReference>
<proteinExistence type="predicted"/>
<evidence type="ECO:0008006" key="6">
    <source>
        <dbReference type="Google" id="ProtNLM"/>
    </source>
</evidence>
<dbReference type="InterPro" id="IPR036412">
    <property type="entry name" value="HAD-like_sf"/>
</dbReference>
<keyword evidence="5" id="KW-1185">Reference proteome</keyword>
<dbReference type="PANTHER" id="PTHR46470">
    <property type="entry name" value="N-ACYLNEURAMINATE-9-PHOSPHATASE"/>
    <property type="match status" value="1"/>
</dbReference>
<evidence type="ECO:0000256" key="1">
    <source>
        <dbReference type="ARBA" id="ARBA00022723"/>
    </source>
</evidence>
<dbReference type="PANTHER" id="PTHR46470:SF2">
    <property type="entry name" value="GLYCERALDEHYDE 3-PHOSPHATE PHOSPHATASE"/>
    <property type="match status" value="1"/>
</dbReference>
<dbReference type="SUPFAM" id="SSF56784">
    <property type="entry name" value="HAD-like"/>
    <property type="match status" value="1"/>
</dbReference>
<evidence type="ECO:0000256" key="3">
    <source>
        <dbReference type="ARBA" id="ARBA00022842"/>
    </source>
</evidence>
<reference evidence="4 5" key="1">
    <citation type="submission" date="2018-01" db="EMBL/GenBank/DDBJ databases">
        <title>Draft genome sequence of Sphaerisporangium sp. 7K107.</title>
        <authorList>
            <person name="Sahin N."/>
            <person name="Saygin H."/>
            <person name="Ay H."/>
        </authorList>
    </citation>
    <scope>NUCLEOTIDE SEQUENCE [LARGE SCALE GENOMIC DNA]</scope>
    <source>
        <strain evidence="4 5">7K107</strain>
    </source>
</reference>
<comment type="caution">
    <text evidence="4">The sequence shown here is derived from an EMBL/GenBank/DDBJ whole genome shotgun (WGS) entry which is preliminary data.</text>
</comment>
<dbReference type="InterPro" id="IPR023214">
    <property type="entry name" value="HAD_sf"/>
</dbReference>
<protein>
    <recommendedName>
        <fullName evidence="6">HAD family hydrolase</fullName>
    </recommendedName>
</protein>
<evidence type="ECO:0000313" key="5">
    <source>
        <dbReference type="Proteomes" id="UP000248544"/>
    </source>
</evidence>
<evidence type="ECO:0000313" key="4">
    <source>
        <dbReference type="EMBL" id="PZG23233.1"/>
    </source>
</evidence>
<dbReference type="EMBL" id="POUA01000533">
    <property type="protein sequence ID" value="PZG23233.1"/>
    <property type="molecule type" value="Genomic_DNA"/>
</dbReference>
<dbReference type="Proteomes" id="UP000248544">
    <property type="component" value="Unassembled WGS sequence"/>
</dbReference>
<keyword evidence="3" id="KW-0460">Magnesium</keyword>
<dbReference type="InterPro" id="IPR051400">
    <property type="entry name" value="HAD-like_hydrolase"/>
</dbReference>
<sequence length="180" mass="19597">MTGASGVAVVVTDYGGTITPLWQRRGDPRRPVDPYAAAALHVLRRHGGKRLIVASNTRTGVDRRPALRMGGVDEEFDAVFQSAPLRLAKPHPEFYAWVLAAAGCRADEVLWVGDNLEKDVIGPAQHGARTALVRRDGLRPREELPAGTVLIHHIGDLVPWLVPHHRKEETPWAGTHIGGG</sequence>
<gene>
    <name evidence="4" type="ORF">C1I98_36335</name>
</gene>
<dbReference type="Gene3D" id="3.40.50.1000">
    <property type="entry name" value="HAD superfamily/HAD-like"/>
    <property type="match status" value="1"/>
</dbReference>